<evidence type="ECO:0000313" key="14">
    <source>
        <dbReference type="Proteomes" id="UP000594263"/>
    </source>
</evidence>
<evidence type="ECO:0000256" key="5">
    <source>
        <dbReference type="ARBA" id="ARBA00022989"/>
    </source>
</evidence>
<evidence type="ECO:0000259" key="12">
    <source>
        <dbReference type="SMART" id="SM00563"/>
    </source>
</evidence>
<dbReference type="Gramene" id="Kaladp0024s0399.1.v1.1">
    <property type="protein sequence ID" value="Kaladp0024s0399.1.v1.1"/>
    <property type="gene ID" value="Kaladp0024s0399.v1.1"/>
</dbReference>
<name>A0A7N0T6X8_KALFE</name>
<dbReference type="GO" id="GO:0016791">
    <property type="term" value="F:phosphatase activity"/>
    <property type="evidence" value="ECO:0007669"/>
    <property type="project" value="TreeGrafter"/>
</dbReference>
<comment type="similarity">
    <text evidence="2">Belongs to the GPAT/DAPAT family.</text>
</comment>
<keyword evidence="8" id="KW-0444">Lipid biosynthesis</keyword>
<evidence type="ECO:0000256" key="3">
    <source>
        <dbReference type="ARBA" id="ARBA00022679"/>
    </source>
</evidence>
<keyword evidence="3" id="KW-0808">Transferase</keyword>
<accession>A0A7N0T6X8</accession>
<dbReference type="InterPro" id="IPR023214">
    <property type="entry name" value="HAD_sf"/>
</dbReference>
<dbReference type="AlphaFoldDB" id="A0A7N0T6X8"/>
<dbReference type="GO" id="GO:0008654">
    <property type="term" value="P:phospholipid biosynthetic process"/>
    <property type="evidence" value="ECO:0007669"/>
    <property type="project" value="UniProtKB-KW"/>
</dbReference>
<dbReference type="PANTHER" id="PTHR15486">
    <property type="entry name" value="ANCIENT UBIQUITOUS PROTEIN"/>
    <property type="match status" value="1"/>
</dbReference>
<dbReference type="SUPFAM" id="SSF56784">
    <property type="entry name" value="HAD-like"/>
    <property type="match status" value="1"/>
</dbReference>
<dbReference type="InterPro" id="IPR036412">
    <property type="entry name" value="HAD-like_sf"/>
</dbReference>
<keyword evidence="9" id="KW-1208">Phospholipid metabolism</keyword>
<proteinExistence type="inferred from homology"/>
<sequence>MSTQRGSIKQESFDLISRCKPQDRSAQTVASDLDGTLLISKTSVSYCLLVALEAGSYPRALAVLLSLPLAYLAQKLVSESLAIQIVLFITFAGLKIRDVEYVARSVLPRFYAEDVHPHTWKVFRSFGRKYVVTASPRIMVEPFVTRYLGVDKVLGTELEVTSSGSRATGFVRNPGVLVGEKKRYALVNEFGANNLPDLGLGDSKSDYDFMSICKEGYIVPQAKVKPFPGNKLLKQITFQDGRLVHRPTPMVAFLTFLWIPIGFILSVVRVHLIVHFPAWSWNYVCKLLGIRIIVKGTRDPPCRGMLFVSNHRSVADPIIIAISLKRKIRCANYEASECPINVTSLVIPVVTLKSAEGTEADEIRRLLKDGDLVTFPEGTTCREPFLLKFNPLFAELSEGIVPVAIKSCNRIFHGSSVKGYKWMDPYFSFMDPIPTFEVTFLSALPLEMTCKGGKTESEVAGNIQRAVAEELGLQCTNLTWEDKFEILLGTGEGNLEEDFKT</sequence>
<dbReference type="SMART" id="SM00563">
    <property type="entry name" value="PlsC"/>
    <property type="match status" value="1"/>
</dbReference>
<keyword evidence="6" id="KW-0443">Lipid metabolism</keyword>
<evidence type="ECO:0000313" key="13">
    <source>
        <dbReference type="EnsemblPlants" id="Kaladp0024s0399.1.v1.1"/>
    </source>
</evidence>
<dbReference type="EnsemblPlants" id="Kaladp0024s0399.1.v1.1">
    <property type="protein sequence ID" value="Kaladp0024s0399.1.v1.1"/>
    <property type="gene ID" value="Kaladp0024s0399.v1.1"/>
</dbReference>
<organism evidence="13 14">
    <name type="scientific">Kalanchoe fedtschenkoi</name>
    <name type="common">Lavender scallops</name>
    <name type="synonym">South American air plant</name>
    <dbReference type="NCBI Taxonomy" id="63787"/>
    <lineage>
        <taxon>Eukaryota</taxon>
        <taxon>Viridiplantae</taxon>
        <taxon>Streptophyta</taxon>
        <taxon>Embryophyta</taxon>
        <taxon>Tracheophyta</taxon>
        <taxon>Spermatophyta</taxon>
        <taxon>Magnoliopsida</taxon>
        <taxon>eudicotyledons</taxon>
        <taxon>Gunneridae</taxon>
        <taxon>Pentapetalae</taxon>
        <taxon>Saxifragales</taxon>
        <taxon>Crassulaceae</taxon>
        <taxon>Kalanchoe</taxon>
    </lineage>
</organism>
<dbReference type="InterPro" id="IPR056462">
    <property type="entry name" value="HAD_RAM2/GPAT1-8"/>
</dbReference>
<dbReference type="FunFam" id="3.40.50.1000:FF:000134">
    <property type="entry name" value="Glycerol-3-phosphate 2-O-acyltransferase 6"/>
    <property type="match status" value="1"/>
</dbReference>
<dbReference type="GO" id="GO:0090447">
    <property type="term" value="F:glycerol-3-phosphate 2-O-acyltransferase activity"/>
    <property type="evidence" value="ECO:0007669"/>
    <property type="project" value="UniProtKB-ARBA"/>
</dbReference>
<evidence type="ECO:0000256" key="1">
    <source>
        <dbReference type="ARBA" id="ARBA00004141"/>
    </source>
</evidence>
<dbReference type="PANTHER" id="PTHR15486:SF49">
    <property type="entry name" value="GLYCEROL-3-PHOSPHATE 2-O-ACYLTRANSFERASE 6"/>
    <property type="match status" value="1"/>
</dbReference>
<keyword evidence="14" id="KW-1185">Reference proteome</keyword>
<evidence type="ECO:0000256" key="6">
    <source>
        <dbReference type="ARBA" id="ARBA00023098"/>
    </source>
</evidence>
<dbReference type="InterPro" id="IPR002123">
    <property type="entry name" value="Plipid/glycerol_acylTrfase"/>
</dbReference>
<dbReference type="SUPFAM" id="SSF69593">
    <property type="entry name" value="Glycerol-3-phosphate (1)-acyltransferase"/>
    <property type="match status" value="1"/>
</dbReference>
<evidence type="ECO:0000256" key="9">
    <source>
        <dbReference type="ARBA" id="ARBA00023264"/>
    </source>
</evidence>
<feature type="domain" description="Phospholipid/glycerol acyltransferase" evidence="12">
    <location>
        <begin position="305"/>
        <end position="408"/>
    </location>
</feature>
<protein>
    <recommendedName>
        <fullName evidence="12">Phospholipid/glycerol acyltransferase domain-containing protein</fullName>
    </recommendedName>
</protein>
<keyword evidence="7 11" id="KW-0472">Membrane</keyword>
<evidence type="ECO:0000256" key="4">
    <source>
        <dbReference type="ARBA" id="ARBA00022692"/>
    </source>
</evidence>
<evidence type="ECO:0000256" key="11">
    <source>
        <dbReference type="SAM" id="Phobius"/>
    </source>
</evidence>
<dbReference type="Proteomes" id="UP000594263">
    <property type="component" value="Unplaced"/>
</dbReference>
<dbReference type="Pfam" id="PF23270">
    <property type="entry name" value="HAD_RAM2_N"/>
    <property type="match status" value="1"/>
</dbReference>
<dbReference type="GO" id="GO:0016020">
    <property type="term" value="C:membrane"/>
    <property type="evidence" value="ECO:0007669"/>
    <property type="project" value="UniProtKB-SubCell"/>
</dbReference>
<evidence type="ECO:0000256" key="2">
    <source>
        <dbReference type="ARBA" id="ARBA00007937"/>
    </source>
</evidence>
<dbReference type="Pfam" id="PF01553">
    <property type="entry name" value="Acyltransferase"/>
    <property type="match status" value="1"/>
</dbReference>
<keyword evidence="8" id="KW-0594">Phospholipid biosynthesis</keyword>
<evidence type="ECO:0000256" key="8">
    <source>
        <dbReference type="ARBA" id="ARBA00023209"/>
    </source>
</evidence>
<comment type="subcellular location">
    <subcellularLocation>
        <location evidence="1">Membrane</location>
        <topology evidence="1">Multi-pass membrane protein</topology>
    </subcellularLocation>
</comment>
<dbReference type="Gene3D" id="1.20.1440.100">
    <property type="entry name" value="SG protein - dephosphorylation function"/>
    <property type="match status" value="1"/>
</dbReference>
<reference evidence="13" key="1">
    <citation type="submission" date="2021-01" db="UniProtKB">
        <authorList>
            <consortium name="EnsemblPlants"/>
        </authorList>
    </citation>
    <scope>IDENTIFICATION</scope>
</reference>
<keyword evidence="5 11" id="KW-1133">Transmembrane helix</keyword>
<feature type="transmembrane region" description="Helical" evidence="11">
    <location>
        <begin position="251"/>
        <end position="272"/>
    </location>
</feature>
<dbReference type="CDD" id="cd07989">
    <property type="entry name" value="LPLAT_AGPAT-like"/>
    <property type="match status" value="1"/>
</dbReference>
<keyword evidence="4 11" id="KW-0812">Transmembrane</keyword>
<evidence type="ECO:0000256" key="7">
    <source>
        <dbReference type="ARBA" id="ARBA00023136"/>
    </source>
</evidence>
<dbReference type="Gene3D" id="3.40.50.1000">
    <property type="entry name" value="HAD superfamily/HAD-like"/>
    <property type="match status" value="1"/>
</dbReference>
<keyword evidence="10" id="KW-0012">Acyltransferase</keyword>
<evidence type="ECO:0000256" key="10">
    <source>
        <dbReference type="ARBA" id="ARBA00023315"/>
    </source>
</evidence>
<dbReference type="GO" id="GO:0010143">
    <property type="term" value="P:cutin biosynthetic process"/>
    <property type="evidence" value="ECO:0007669"/>
    <property type="project" value="TreeGrafter"/>
</dbReference>